<dbReference type="PANTHER" id="PTHR45824">
    <property type="entry name" value="GH16843P"/>
    <property type="match status" value="1"/>
</dbReference>
<organism evidence="2 3">
    <name type="scientific">Ceratodon purpureus</name>
    <name type="common">Fire moss</name>
    <name type="synonym">Dicranum purpureum</name>
    <dbReference type="NCBI Taxonomy" id="3225"/>
    <lineage>
        <taxon>Eukaryota</taxon>
        <taxon>Viridiplantae</taxon>
        <taxon>Streptophyta</taxon>
        <taxon>Embryophyta</taxon>
        <taxon>Bryophyta</taxon>
        <taxon>Bryophytina</taxon>
        <taxon>Bryopsida</taxon>
        <taxon>Dicranidae</taxon>
        <taxon>Pseudoditrichales</taxon>
        <taxon>Ditrichaceae</taxon>
        <taxon>Ceratodon</taxon>
    </lineage>
</organism>
<evidence type="ECO:0000313" key="2">
    <source>
        <dbReference type="EMBL" id="KAG0576007.1"/>
    </source>
</evidence>
<gene>
    <name evidence="2" type="ORF">KC19_5G048100</name>
</gene>
<dbReference type="InterPro" id="IPR052578">
    <property type="entry name" value="PI_Transfer_CRAL-TRIO"/>
</dbReference>
<dbReference type="InterPro" id="IPR001251">
    <property type="entry name" value="CRAL-TRIO_dom"/>
</dbReference>
<dbReference type="Proteomes" id="UP000822688">
    <property type="component" value="Chromosome 5"/>
</dbReference>
<dbReference type="InterPro" id="IPR036865">
    <property type="entry name" value="CRAL-TRIO_dom_sf"/>
</dbReference>
<comment type="caution">
    <text evidence="2">The sequence shown here is derived from an EMBL/GenBank/DDBJ whole genome shotgun (WGS) entry which is preliminary data.</text>
</comment>
<protein>
    <recommendedName>
        <fullName evidence="1">CRAL-TRIO domain-containing protein</fullName>
    </recommendedName>
</protein>
<dbReference type="EMBL" id="CM026425">
    <property type="protein sequence ID" value="KAG0576007.1"/>
    <property type="molecule type" value="Genomic_DNA"/>
</dbReference>
<dbReference type="Pfam" id="PF00650">
    <property type="entry name" value="CRAL_TRIO"/>
    <property type="match status" value="1"/>
</dbReference>
<dbReference type="Pfam" id="PF03765">
    <property type="entry name" value="CRAL_TRIO_N"/>
    <property type="match status" value="1"/>
</dbReference>
<dbReference type="SMART" id="SM00516">
    <property type="entry name" value="SEC14"/>
    <property type="match status" value="1"/>
</dbReference>
<proteinExistence type="predicted"/>
<keyword evidence="3" id="KW-1185">Reference proteome</keyword>
<reference evidence="2" key="1">
    <citation type="submission" date="2020-06" db="EMBL/GenBank/DDBJ databases">
        <title>WGS assembly of Ceratodon purpureus strain R40.</title>
        <authorList>
            <person name="Carey S.B."/>
            <person name="Jenkins J."/>
            <person name="Shu S."/>
            <person name="Lovell J.T."/>
            <person name="Sreedasyam A."/>
            <person name="Maumus F."/>
            <person name="Tiley G.P."/>
            <person name="Fernandez-Pozo N."/>
            <person name="Barry K."/>
            <person name="Chen C."/>
            <person name="Wang M."/>
            <person name="Lipzen A."/>
            <person name="Daum C."/>
            <person name="Saski C.A."/>
            <person name="Payton A.C."/>
            <person name="Mcbreen J.C."/>
            <person name="Conrad R.E."/>
            <person name="Kollar L.M."/>
            <person name="Olsson S."/>
            <person name="Huttunen S."/>
            <person name="Landis J.B."/>
            <person name="Wickett N.J."/>
            <person name="Johnson M.G."/>
            <person name="Rensing S.A."/>
            <person name="Grimwood J."/>
            <person name="Schmutz J."/>
            <person name="Mcdaniel S.F."/>
        </authorList>
    </citation>
    <scope>NUCLEOTIDE SEQUENCE</scope>
    <source>
        <strain evidence="2">R40</strain>
    </source>
</reference>
<dbReference type="GO" id="GO:0008526">
    <property type="term" value="F:phosphatidylinositol transfer activity"/>
    <property type="evidence" value="ECO:0007669"/>
    <property type="project" value="TreeGrafter"/>
</dbReference>
<dbReference type="PROSITE" id="PS50191">
    <property type="entry name" value="CRAL_TRIO"/>
    <property type="match status" value="1"/>
</dbReference>
<evidence type="ECO:0000259" key="1">
    <source>
        <dbReference type="PROSITE" id="PS50191"/>
    </source>
</evidence>
<feature type="domain" description="CRAL-TRIO" evidence="1">
    <location>
        <begin position="80"/>
        <end position="194"/>
    </location>
</feature>
<dbReference type="InterPro" id="IPR036273">
    <property type="entry name" value="CRAL/TRIO_N_dom_sf"/>
</dbReference>
<accession>A0A8T0HZ01</accession>
<dbReference type="InterPro" id="IPR011074">
    <property type="entry name" value="CRAL/TRIO_N_dom"/>
</dbReference>
<dbReference type="AlphaFoldDB" id="A0A8T0HZ01"/>
<dbReference type="PANTHER" id="PTHR45824:SF6">
    <property type="entry name" value="F16L1.9 PROTEIN"/>
    <property type="match status" value="1"/>
</dbReference>
<dbReference type="SMART" id="SM01100">
    <property type="entry name" value="CRAL_TRIO_N"/>
    <property type="match status" value="1"/>
</dbReference>
<dbReference type="Gene3D" id="3.40.525.10">
    <property type="entry name" value="CRAL-TRIO lipid binding domain"/>
    <property type="match status" value="1"/>
</dbReference>
<dbReference type="SUPFAM" id="SSF52087">
    <property type="entry name" value="CRAL/TRIO domain"/>
    <property type="match status" value="1"/>
</dbReference>
<evidence type="ECO:0000313" key="3">
    <source>
        <dbReference type="Proteomes" id="UP000822688"/>
    </source>
</evidence>
<sequence>MRFMARKGQDEPPSLAEEDARVQELRASLGQLNERDTRYATDACLVRYLRARNWNVKKAEKMLRDTLQWRATYKPEDIRWEDIAKEAETGKVFRVPILDKQGRSVLMMRPAKQNTTSREGQIKQLVYSMENAISNLPEGQEEMVWLVDFKNWSKNISIKLAQESAYVLQRHYPERLGVGILLNPPHIFEAFWQVGFGHKFARTMICISGYLEFAMHLEFCVLLMSLEVKIILYGITVITVEVIC</sequence>
<dbReference type="CDD" id="cd00170">
    <property type="entry name" value="SEC14"/>
    <property type="match status" value="1"/>
</dbReference>
<name>A0A8T0HZ01_CERPU</name>
<dbReference type="SUPFAM" id="SSF46938">
    <property type="entry name" value="CRAL/TRIO N-terminal domain"/>
    <property type="match status" value="1"/>
</dbReference>